<comment type="subcellular location">
    <subcellularLocation>
        <location evidence="1">Cell membrane</location>
        <topology evidence="1">Multi-pass membrane protein</topology>
    </subcellularLocation>
</comment>
<dbReference type="Proteomes" id="UP000005695">
    <property type="component" value="Unassembled WGS sequence"/>
</dbReference>
<dbReference type="Gene3D" id="1.10.287.1260">
    <property type="match status" value="1"/>
</dbReference>
<evidence type="ECO:0000259" key="10">
    <source>
        <dbReference type="Pfam" id="PF00924"/>
    </source>
</evidence>
<feature type="transmembrane region" description="Helical" evidence="8">
    <location>
        <begin position="388"/>
        <end position="405"/>
    </location>
</feature>
<evidence type="ECO:0000256" key="7">
    <source>
        <dbReference type="SAM" id="MobiDB-lite"/>
    </source>
</evidence>
<dbReference type="GO" id="GO:0008381">
    <property type="term" value="F:mechanosensitive monoatomic ion channel activity"/>
    <property type="evidence" value="ECO:0007669"/>
    <property type="project" value="UniProtKB-ARBA"/>
</dbReference>
<feature type="transmembrane region" description="Helical" evidence="8">
    <location>
        <begin position="619"/>
        <end position="646"/>
    </location>
</feature>
<feature type="transmembrane region" description="Helical" evidence="8">
    <location>
        <begin position="426"/>
        <end position="445"/>
    </location>
</feature>
<dbReference type="InterPro" id="IPR006685">
    <property type="entry name" value="MscS_channel_2nd"/>
</dbReference>
<sequence length="866" mass="97442">MRPLLFIFYCLIFTLVCSPCWSAQENNGTAAGAVSEQTSTPSSEAADASPQATVFPGVSEVVSRLATLNNNTASTSTQLDEITALEQTKDNLDKVMERQKTLDQRLKELGDPEQWSFERLLETRSVLVGQLGNLKAIFETLSTKLTTLDNLRNQWQQRKIFWVEWKAYLTKENTEFPAAEFDRADEKIAALLKQIADASGKLIAVQQQVVLIQDGNEATVRHIDTALKNLRSQIFKKTARSFASSTFYAQFNTELNQQVKDNFNLVQWYRTSYLHDYWWVTVMQLILALVLAVNLRKHRKKDDASQWNILFRHPWAAGLFVAFATLSPLYKAPPLAWTFYLLVISVIAASILVAGIVPERRHAMLVWLLAFIYLISMFLQVIGLPLPFLRLYLVVLSLIGIPLLARMCLLSRRNKDSWQLIIGQRIGIIVLTISLIAQLGGYSTLSLRLVDSAIKTVFVLLMVYMVMRLTQGGIDYLLGHPWVQSWKFFKIFGSRLARRINHFIVGALFIYGMLYTVQIWGGSDSVTTTWLAVKDFGVTVGEVELTLSTVIMVVMIMYLAFSLSWFMRSLFDVEIVGPRYMDSGLRDSLKTLLHYIIISCGLLLTLGSLGIGLQSFAVIAGALGIGIGFGLQNIVNNFVSGLILLFERPIKLGDRIILDGEWAIVRKIGLRSTVIETYNQAEIIVPNSQLISEKVTNLTHSNSRARITIDVGVAYGEDIERVLAILKEEAKNNPTVLKYPEPSPLFVAFGASSLDFKLRIWLENFDQSLDVKSDLSVAIYKRFDQEGISIPFPQRDLHLRSVSDNVWEKWRGPKTPVNSEPAFPVENDHQANTDNQQAETEQQEGDSGMRPGDTTEIDTEQTGEKG</sequence>
<feature type="transmembrane region" description="Helical" evidence="8">
    <location>
        <begin position="364"/>
        <end position="382"/>
    </location>
</feature>
<dbReference type="Pfam" id="PF21088">
    <property type="entry name" value="MS_channel_1st"/>
    <property type="match status" value="1"/>
</dbReference>
<dbReference type="Gene3D" id="2.30.30.60">
    <property type="match status" value="1"/>
</dbReference>
<dbReference type="Gene3D" id="3.30.70.100">
    <property type="match status" value="1"/>
</dbReference>
<reference evidence="13" key="1">
    <citation type="submission" date="2006-05" db="EMBL/GenBank/DDBJ databases">
        <title>Annotation of the draft genome assembly of Desulfuromonas acetoxidans DSM 684.</title>
        <authorList>
            <consortium name="US DOE Joint Genome Institute (JGI-ORNL)"/>
            <person name="Larimer F."/>
            <person name="Land M."/>
            <person name="Hauser L."/>
        </authorList>
    </citation>
    <scope>NUCLEOTIDE SEQUENCE [LARGE SCALE GENOMIC DNA]</scope>
    <source>
        <strain evidence="13">DSM 684</strain>
    </source>
</reference>
<evidence type="ECO:0000313" key="14">
    <source>
        <dbReference type="Proteomes" id="UP000005695"/>
    </source>
</evidence>
<feature type="compositionally biased region" description="Acidic residues" evidence="7">
    <location>
        <begin position="855"/>
        <end position="866"/>
    </location>
</feature>
<dbReference type="GO" id="GO:0005886">
    <property type="term" value="C:plasma membrane"/>
    <property type="evidence" value="ECO:0007669"/>
    <property type="project" value="UniProtKB-SubCell"/>
</dbReference>
<feature type="transmembrane region" description="Helical" evidence="8">
    <location>
        <begin position="550"/>
        <end position="571"/>
    </location>
</feature>
<keyword evidence="5 8" id="KW-1133">Transmembrane helix</keyword>
<proteinExistence type="inferred from homology"/>
<keyword evidence="9" id="KW-0732">Signal</keyword>
<dbReference type="InterPro" id="IPR023408">
    <property type="entry name" value="MscS_beta-dom_sf"/>
</dbReference>
<dbReference type="SUPFAM" id="SSF82861">
    <property type="entry name" value="Mechanosensitive channel protein MscS (YggB), transmembrane region"/>
    <property type="match status" value="1"/>
</dbReference>
<dbReference type="InterPro" id="IPR049142">
    <property type="entry name" value="MS_channel_1st"/>
</dbReference>
<feature type="domain" description="Mechanosensitive ion channel MscS C-terminal" evidence="11">
    <location>
        <begin position="707"/>
        <end position="790"/>
    </location>
</feature>
<evidence type="ECO:0000259" key="11">
    <source>
        <dbReference type="Pfam" id="PF21082"/>
    </source>
</evidence>
<reference evidence="13" key="2">
    <citation type="submission" date="2006-05" db="EMBL/GenBank/DDBJ databases">
        <title>Sequencing of the draft genome and assembly of Desulfuromonas acetoxidans DSM 684.</title>
        <authorList>
            <consortium name="US DOE Joint Genome Institute (JGI-PGF)"/>
            <person name="Copeland A."/>
            <person name="Lucas S."/>
            <person name="Lapidus A."/>
            <person name="Barry K."/>
            <person name="Detter J.C."/>
            <person name="Glavina del Rio T."/>
            <person name="Hammon N."/>
            <person name="Israni S."/>
            <person name="Dalin E."/>
            <person name="Tice H."/>
            <person name="Bruce D."/>
            <person name="Pitluck S."/>
            <person name="Richardson P."/>
        </authorList>
    </citation>
    <scope>NUCLEOTIDE SEQUENCE [LARGE SCALE GENOMIC DNA]</scope>
    <source>
        <strain evidence="13">DSM 684</strain>
    </source>
</reference>
<accession>Q1K1B4</accession>
<keyword evidence="14" id="KW-1185">Reference proteome</keyword>
<comment type="similarity">
    <text evidence="2">Belongs to the MscS (TC 1.A.23) family.</text>
</comment>
<feature type="transmembrane region" description="Helical" evidence="8">
    <location>
        <begin position="592"/>
        <end position="613"/>
    </location>
</feature>
<dbReference type="PANTHER" id="PTHR30347">
    <property type="entry name" value="POTASSIUM CHANNEL RELATED"/>
    <property type="match status" value="1"/>
</dbReference>
<organism evidence="13 14">
    <name type="scientific">Desulfuromonas acetoxidans (strain DSM 684 / 11070)</name>
    <dbReference type="NCBI Taxonomy" id="281689"/>
    <lineage>
        <taxon>Bacteria</taxon>
        <taxon>Pseudomonadati</taxon>
        <taxon>Thermodesulfobacteriota</taxon>
        <taxon>Desulfuromonadia</taxon>
        <taxon>Desulfuromonadales</taxon>
        <taxon>Desulfuromonadaceae</taxon>
        <taxon>Desulfuromonas</taxon>
    </lineage>
</organism>
<feature type="transmembrane region" description="Helical" evidence="8">
    <location>
        <begin position="277"/>
        <end position="295"/>
    </location>
</feature>
<dbReference type="SUPFAM" id="SSF50182">
    <property type="entry name" value="Sm-like ribonucleoproteins"/>
    <property type="match status" value="1"/>
</dbReference>
<dbReference type="EMBL" id="AAEW02000006">
    <property type="protein sequence ID" value="EAT16094.1"/>
    <property type="molecule type" value="Genomic_DNA"/>
</dbReference>
<dbReference type="OrthoDB" id="9784565at2"/>
<feature type="transmembrane region" description="Helical" evidence="8">
    <location>
        <begin position="457"/>
        <end position="479"/>
    </location>
</feature>
<feature type="transmembrane region" description="Helical" evidence="8">
    <location>
        <begin position="336"/>
        <end position="357"/>
    </location>
</feature>
<name>Q1K1B4_DESA6</name>
<feature type="chain" id="PRO_5004192388" evidence="9">
    <location>
        <begin position="24"/>
        <end position="866"/>
    </location>
</feature>
<dbReference type="Pfam" id="PF21082">
    <property type="entry name" value="MS_channel_3rd"/>
    <property type="match status" value="1"/>
</dbReference>
<feature type="transmembrane region" description="Helical" evidence="8">
    <location>
        <begin position="500"/>
        <end position="521"/>
    </location>
</feature>
<keyword evidence="4 8" id="KW-0812">Transmembrane</keyword>
<dbReference type="InterPro" id="IPR010920">
    <property type="entry name" value="LSM_dom_sf"/>
</dbReference>
<evidence type="ECO:0000256" key="9">
    <source>
        <dbReference type="SAM" id="SignalP"/>
    </source>
</evidence>
<evidence type="ECO:0000313" key="13">
    <source>
        <dbReference type="EMBL" id="EAT16094.1"/>
    </source>
</evidence>
<protein>
    <submittedName>
        <fullName evidence="13">MscS Mechanosensitive ion channel</fullName>
    </submittedName>
</protein>
<evidence type="ECO:0000256" key="1">
    <source>
        <dbReference type="ARBA" id="ARBA00004651"/>
    </source>
</evidence>
<feature type="signal peptide" evidence="9">
    <location>
        <begin position="1"/>
        <end position="23"/>
    </location>
</feature>
<dbReference type="InterPro" id="IPR011014">
    <property type="entry name" value="MscS_channel_TM-2"/>
</dbReference>
<evidence type="ECO:0000256" key="4">
    <source>
        <dbReference type="ARBA" id="ARBA00022692"/>
    </source>
</evidence>
<comment type="caution">
    <text evidence="13">The sequence shown here is derived from an EMBL/GenBank/DDBJ whole genome shotgun (WGS) entry which is preliminary data.</text>
</comment>
<evidence type="ECO:0000256" key="8">
    <source>
        <dbReference type="SAM" id="Phobius"/>
    </source>
</evidence>
<evidence type="ECO:0000256" key="2">
    <source>
        <dbReference type="ARBA" id="ARBA00008017"/>
    </source>
</evidence>
<evidence type="ECO:0000256" key="3">
    <source>
        <dbReference type="ARBA" id="ARBA00022475"/>
    </source>
</evidence>
<dbReference type="InterPro" id="IPR011066">
    <property type="entry name" value="MscS_channel_C_sf"/>
</dbReference>
<feature type="domain" description="Mechanosensitive ion channel MscS" evidence="10">
    <location>
        <begin position="633"/>
        <end position="700"/>
    </location>
</feature>
<feature type="transmembrane region" description="Helical" evidence="8">
    <location>
        <begin position="307"/>
        <end position="330"/>
    </location>
</feature>
<gene>
    <name evidence="13" type="ORF">Dace_1558</name>
</gene>
<evidence type="ECO:0000259" key="12">
    <source>
        <dbReference type="Pfam" id="PF21088"/>
    </source>
</evidence>
<dbReference type="InterPro" id="IPR052702">
    <property type="entry name" value="MscS-like_channel"/>
</dbReference>
<evidence type="ECO:0000256" key="6">
    <source>
        <dbReference type="ARBA" id="ARBA00023136"/>
    </source>
</evidence>
<dbReference type="PANTHER" id="PTHR30347:SF1">
    <property type="entry name" value="MECHANOSENSITIVE CHANNEL MSCK"/>
    <property type="match status" value="1"/>
</dbReference>
<dbReference type="InterPro" id="IPR049278">
    <property type="entry name" value="MS_channel_C"/>
</dbReference>
<evidence type="ECO:0000256" key="5">
    <source>
        <dbReference type="ARBA" id="ARBA00022989"/>
    </source>
</evidence>
<dbReference type="SUPFAM" id="SSF82689">
    <property type="entry name" value="Mechanosensitive channel protein MscS (YggB), C-terminal domain"/>
    <property type="match status" value="1"/>
</dbReference>
<keyword evidence="3" id="KW-1003">Cell membrane</keyword>
<dbReference type="AlphaFoldDB" id="Q1K1B4"/>
<feature type="region of interest" description="Disordered" evidence="7">
    <location>
        <begin position="809"/>
        <end position="866"/>
    </location>
</feature>
<dbReference type="Pfam" id="PF00924">
    <property type="entry name" value="MS_channel_2nd"/>
    <property type="match status" value="1"/>
</dbReference>
<feature type="domain" description="Mechanosensitive ion channel transmembrane helices 2/3" evidence="12">
    <location>
        <begin position="592"/>
        <end position="632"/>
    </location>
</feature>
<keyword evidence="6 8" id="KW-0472">Membrane</keyword>